<keyword evidence="2" id="KW-1185">Reference proteome</keyword>
<reference evidence="1 2" key="1">
    <citation type="submission" date="2021-06" db="EMBL/GenBank/DDBJ databases">
        <title>Caerostris extrusa draft genome.</title>
        <authorList>
            <person name="Kono N."/>
            <person name="Arakawa K."/>
        </authorList>
    </citation>
    <scope>NUCLEOTIDE SEQUENCE [LARGE SCALE GENOMIC DNA]</scope>
</reference>
<dbReference type="EMBL" id="BPLR01016071">
    <property type="protein sequence ID" value="GIY81048.1"/>
    <property type="molecule type" value="Genomic_DNA"/>
</dbReference>
<sequence length="104" mass="12297">MNKNAEEYEITSNIKRVKIAKILLERVTKKYVWKTFIDQYRYNTACDVQIRQNCNSNRWKRRVLSTPLQRAKRCRNDQLQLSRSSCVSLTKDSDRLLAGCIVGR</sequence>
<protein>
    <submittedName>
        <fullName evidence="1">Uncharacterized protein</fullName>
    </submittedName>
</protein>
<dbReference type="Proteomes" id="UP001054945">
    <property type="component" value="Unassembled WGS sequence"/>
</dbReference>
<comment type="caution">
    <text evidence="1">The sequence shown here is derived from an EMBL/GenBank/DDBJ whole genome shotgun (WGS) entry which is preliminary data.</text>
</comment>
<name>A0AAV4WHM3_CAEEX</name>
<evidence type="ECO:0000313" key="2">
    <source>
        <dbReference type="Proteomes" id="UP001054945"/>
    </source>
</evidence>
<evidence type="ECO:0000313" key="1">
    <source>
        <dbReference type="EMBL" id="GIY81048.1"/>
    </source>
</evidence>
<organism evidence="1 2">
    <name type="scientific">Caerostris extrusa</name>
    <name type="common">Bark spider</name>
    <name type="synonym">Caerostris bankana</name>
    <dbReference type="NCBI Taxonomy" id="172846"/>
    <lineage>
        <taxon>Eukaryota</taxon>
        <taxon>Metazoa</taxon>
        <taxon>Ecdysozoa</taxon>
        <taxon>Arthropoda</taxon>
        <taxon>Chelicerata</taxon>
        <taxon>Arachnida</taxon>
        <taxon>Araneae</taxon>
        <taxon>Araneomorphae</taxon>
        <taxon>Entelegynae</taxon>
        <taxon>Araneoidea</taxon>
        <taxon>Araneidae</taxon>
        <taxon>Caerostris</taxon>
    </lineage>
</organism>
<accession>A0AAV4WHM3</accession>
<gene>
    <name evidence="1" type="ORF">CEXT_571581</name>
</gene>
<proteinExistence type="predicted"/>
<dbReference type="AlphaFoldDB" id="A0AAV4WHM3"/>